<keyword evidence="3 9" id="KW-0732">Signal</keyword>
<dbReference type="InterPro" id="IPR057739">
    <property type="entry name" value="Glyco_hydro_29_N"/>
</dbReference>
<keyword evidence="5" id="KW-0378">Hydrolase</keyword>
<feature type="compositionally biased region" description="Polar residues" evidence="8">
    <location>
        <begin position="1200"/>
        <end position="1210"/>
    </location>
</feature>
<keyword evidence="12" id="KW-1185">Reference proteome</keyword>
<evidence type="ECO:0000256" key="5">
    <source>
        <dbReference type="ARBA" id="ARBA00022801"/>
    </source>
</evidence>
<keyword evidence="7" id="KW-0326">Glycosidase</keyword>
<dbReference type="InterPro" id="IPR038081">
    <property type="entry name" value="CalX-like_sf"/>
</dbReference>
<dbReference type="SUPFAM" id="SSF51445">
    <property type="entry name" value="(Trans)glycosidases"/>
    <property type="match status" value="1"/>
</dbReference>
<evidence type="ECO:0000313" key="12">
    <source>
        <dbReference type="Proteomes" id="UP000821846"/>
    </source>
</evidence>
<reference evidence="11 12" key="1">
    <citation type="journal article" date="2020" name="Cell Host Microbe">
        <title>Functional and Genomic Variation between Human-Derived Isolates of Lachnospiraceae Reveals Inter- and Intra-Species Diversity.</title>
        <authorList>
            <person name="Sorbara M.T."/>
            <person name="Littmann E.R."/>
            <person name="Fontana E."/>
            <person name="Moody T.U."/>
            <person name="Kohout C.E."/>
            <person name="Gjonbalaj M."/>
            <person name="Eaton V."/>
            <person name="Seok R."/>
            <person name="Leiner I.M."/>
            <person name="Pamer E.G."/>
        </authorList>
    </citation>
    <scope>NUCLEOTIDE SEQUENCE [LARGE SCALE GENOMIC DNA]</scope>
    <source>
        <strain evidence="11 12">MSK.14.16</strain>
    </source>
</reference>
<dbReference type="PANTHER" id="PTHR10030">
    <property type="entry name" value="ALPHA-L-FUCOSIDASE"/>
    <property type="match status" value="1"/>
</dbReference>
<dbReference type="PANTHER" id="PTHR10030:SF37">
    <property type="entry name" value="ALPHA-L-FUCOSIDASE-RELATED"/>
    <property type="match status" value="1"/>
</dbReference>
<organism evidence="11 12">
    <name type="scientific">Faecalicatena fissicatena</name>
    <dbReference type="NCBI Taxonomy" id="290055"/>
    <lineage>
        <taxon>Bacteria</taxon>
        <taxon>Bacillati</taxon>
        <taxon>Bacillota</taxon>
        <taxon>Clostridia</taxon>
        <taxon>Lachnospirales</taxon>
        <taxon>Lachnospiraceae</taxon>
        <taxon>Faecalicatena</taxon>
    </lineage>
</organism>
<dbReference type="Pfam" id="PF02368">
    <property type="entry name" value="Big_2"/>
    <property type="match status" value="1"/>
</dbReference>
<dbReference type="InterPro" id="IPR000421">
    <property type="entry name" value="FA58C"/>
</dbReference>
<feature type="domain" description="CBM6" evidence="10">
    <location>
        <begin position="882"/>
        <end position="1015"/>
    </location>
</feature>
<dbReference type="Pfam" id="PF03160">
    <property type="entry name" value="Calx-beta"/>
    <property type="match status" value="1"/>
</dbReference>
<feature type="region of interest" description="Disordered" evidence="8">
    <location>
        <begin position="1170"/>
        <end position="1216"/>
    </location>
</feature>
<evidence type="ECO:0000256" key="8">
    <source>
        <dbReference type="SAM" id="MobiDB-lite"/>
    </source>
</evidence>
<feature type="chain" id="PRO_5047386851" description="alpha-L-fucosidase" evidence="9">
    <location>
        <begin position="31"/>
        <end position="1350"/>
    </location>
</feature>
<dbReference type="EC" id="3.2.1.51" evidence="2"/>
<dbReference type="Pfam" id="PF07554">
    <property type="entry name" value="FIVAR"/>
    <property type="match status" value="1"/>
</dbReference>
<comment type="similarity">
    <text evidence="1">Belongs to the glycosyl hydrolase 29 family.</text>
</comment>
<dbReference type="InterPro" id="IPR000933">
    <property type="entry name" value="Glyco_hydro_29"/>
</dbReference>
<dbReference type="Pfam" id="PF13306">
    <property type="entry name" value="LRR_5"/>
    <property type="match status" value="1"/>
</dbReference>
<dbReference type="Gene3D" id="2.60.40.2030">
    <property type="match status" value="1"/>
</dbReference>
<dbReference type="InterPro" id="IPR003644">
    <property type="entry name" value="Calx_beta"/>
</dbReference>
<dbReference type="PROSITE" id="PS51175">
    <property type="entry name" value="CBM6"/>
    <property type="match status" value="1"/>
</dbReference>
<gene>
    <name evidence="11" type="ORF">HFM93_09305</name>
</gene>
<evidence type="ECO:0000259" key="10">
    <source>
        <dbReference type="PROSITE" id="PS51175"/>
    </source>
</evidence>
<evidence type="ECO:0000256" key="3">
    <source>
        <dbReference type="ARBA" id="ARBA00022729"/>
    </source>
</evidence>
<evidence type="ECO:0000256" key="4">
    <source>
        <dbReference type="ARBA" id="ARBA00022737"/>
    </source>
</evidence>
<accession>A0ABX2GYM4</accession>
<dbReference type="Pfam" id="PF01120">
    <property type="entry name" value="Alpha_L_fucos"/>
    <property type="match status" value="1"/>
</dbReference>
<dbReference type="Gene3D" id="3.80.10.10">
    <property type="entry name" value="Ribonuclease Inhibitor"/>
    <property type="match status" value="1"/>
</dbReference>
<dbReference type="InterPro" id="IPR026906">
    <property type="entry name" value="LRR_5"/>
</dbReference>
<evidence type="ECO:0000256" key="9">
    <source>
        <dbReference type="SAM" id="SignalP"/>
    </source>
</evidence>
<keyword evidence="4" id="KW-0677">Repeat</keyword>
<dbReference type="Gene3D" id="3.20.20.80">
    <property type="entry name" value="Glycosidases"/>
    <property type="match status" value="1"/>
</dbReference>
<evidence type="ECO:0000256" key="1">
    <source>
        <dbReference type="ARBA" id="ARBA00007951"/>
    </source>
</evidence>
<name>A0ABX2GYM4_9FIRM</name>
<dbReference type="InterPro" id="IPR003343">
    <property type="entry name" value="Big_2"/>
</dbReference>
<comment type="caution">
    <text evidence="11">The sequence shown here is derived from an EMBL/GenBank/DDBJ whole genome shotgun (WGS) entry which is preliminary data.</text>
</comment>
<dbReference type="InterPro" id="IPR017853">
    <property type="entry name" value="GH"/>
</dbReference>
<keyword evidence="6" id="KW-0106">Calcium</keyword>
<dbReference type="InterPro" id="IPR008964">
    <property type="entry name" value="Invasin/intimin_cell_adhesion"/>
</dbReference>
<dbReference type="SMART" id="SM00812">
    <property type="entry name" value="Alpha_L_fucos"/>
    <property type="match status" value="1"/>
</dbReference>
<evidence type="ECO:0000313" key="11">
    <source>
        <dbReference type="EMBL" id="NSG30467.1"/>
    </source>
</evidence>
<dbReference type="Gene3D" id="2.60.40.1080">
    <property type="match status" value="1"/>
</dbReference>
<dbReference type="SUPFAM" id="SSF49373">
    <property type="entry name" value="Invasin/intimin cell-adhesion fragments"/>
    <property type="match status" value="1"/>
</dbReference>
<feature type="compositionally biased region" description="Basic and acidic residues" evidence="8">
    <location>
        <begin position="1187"/>
        <end position="1199"/>
    </location>
</feature>
<dbReference type="SMART" id="SM00237">
    <property type="entry name" value="Calx_beta"/>
    <property type="match status" value="1"/>
</dbReference>
<dbReference type="SUPFAM" id="SSF141072">
    <property type="entry name" value="CalX-like"/>
    <property type="match status" value="1"/>
</dbReference>
<feature type="signal peptide" evidence="9">
    <location>
        <begin position="1"/>
        <end position="30"/>
    </location>
</feature>
<dbReference type="EMBL" id="JAAWUZ010000031">
    <property type="protein sequence ID" value="NSG30467.1"/>
    <property type="molecule type" value="Genomic_DNA"/>
</dbReference>
<protein>
    <recommendedName>
        <fullName evidence="2">alpha-L-fucosidase</fullName>
        <ecNumber evidence="2">3.2.1.51</ecNumber>
    </recommendedName>
</protein>
<proteinExistence type="inferred from homology"/>
<evidence type="ECO:0000256" key="2">
    <source>
        <dbReference type="ARBA" id="ARBA00012662"/>
    </source>
</evidence>
<dbReference type="RefSeq" id="WP_173866479.1">
    <property type="nucleotide sequence ID" value="NZ_JAAWUU010000030.1"/>
</dbReference>
<evidence type="ECO:0000256" key="6">
    <source>
        <dbReference type="ARBA" id="ARBA00022837"/>
    </source>
</evidence>
<dbReference type="SUPFAM" id="SSF49785">
    <property type="entry name" value="Galactose-binding domain-like"/>
    <property type="match status" value="2"/>
</dbReference>
<dbReference type="Gene3D" id="2.60.120.260">
    <property type="entry name" value="Galactose-binding domain-like"/>
    <property type="match status" value="3"/>
</dbReference>
<evidence type="ECO:0000256" key="7">
    <source>
        <dbReference type="ARBA" id="ARBA00023295"/>
    </source>
</evidence>
<dbReference type="Gene3D" id="1.20.1270.70">
    <property type="entry name" value="Designed single chain three-helix bundle"/>
    <property type="match status" value="1"/>
</dbReference>
<dbReference type="Proteomes" id="UP000821846">
    <property type="component" value="Unassembled WGS sequence"/>
</dbReference>
<dbReference type="InterPro" id="IPR005084">
    <property type="entry name" value="CBM6"/>
</dbReference>
<dbReference type="CDD" id="cd02795">
    <property type="entry name" value="CBM6-CBM35-CBM36_like"/>
    <property type="match status" value="1"/>
</dbReference>
<dbReference type="InterPro" id="IPR008979">
    <property type="entry name" value="Galactose-bd-like_sf"/>
</dbReference>
<dbReference type="SMART" id="SM00635">
    <property type="entry name" value="BID_2"/>
    <property type="match status" value="1"/>
</dbReference>
<sequence length="1350" mass="147476">MKRWKQYLSVMTAAAVVISGPAVPMSQVFAADAQMVTDADLNDTTVAEPAAWGATPNDEQLWYMKQGTAAFCHFGPNTFNNVEWGEKYGETAPVNLFTLTKDFDAESLVKAVKEAGFSRLILTAKHHDGFCLWSSEYTDYDIASTNYKNGKGDILEEISDACTKYNLDMGCYLSPWDIYEDKYGCFGDNNNKKNNHNKGSEKGTFTDYNKLYVAWINEICQAKKADGSYKYGNNNPKRRSDRFVEWWMDGAQGSASNRQTYDWKAILGAIRENNPHCQVFGTGKAVNGKNGAEDKALAGTGGIHWIGNESGWASNETWAKINIGEDYEELPKSDGAYIGVSEGVQWSVPEVDTKMLAGWFWRDSAGDSTTKSEKDLADIYFRTVGRGATLLMNLSPNKEGKVGETQLNRFKEFGSNIQETFDEDFTKEEGVTASATSVWGNSKEFSASKVIDTIPEGQTYDETYWAPEDGKTTGSLEINLNGIKKFDVVSIEEYIQKGQTISSFTVEYKDVTGRWHDFGKGATISAKRLCRSEAVEGTAVRINITGAKATPKICNVGVYKAAKGFEVESSGSTVLPTNLKKIGISKATREGNWTFEADEDGAAQGSAWGNAGVTASFKFTGTKAWVIGTADPNHGNMDVYIDGTKVDTVSTKQASRKMGALLYTTKELAYGEHTIKLVGTSQALGISKIWYADGSGIFSMKQKECDLLYGGTYDVEITRTAGSHGKVTVGYSTQSAGAEQGVNYINLTGTVTFEDGETSKTITLTGLENDRSADGKDFYFTLMQAENSEASFDTDSYTHVTLYHPNVDKIMERAEEINLADYEATSANAFQSAVSTLKDLLFDEKATDEQKKTALNTLVKAKNELVSTGSTGMVLPTAGEETEVEAEDFTLKPLNGDSTNHVHVVERSEASGGKVVDWFMNGDTISMNFYAPAAGQYKVKATYQSGRTEAGGNPNVFSWKGTNVESGSLDVYGEAGATQVHTAEFTINVTKKGHGTLVFEGTEKEGPRIDKFVFSKESKEATGIQINKQKMSLSKKDQTERIYVKVNPEDSANQNVTFTTSDSKVATVDEKGNVKAVANGTAVITVTTKDGKHSASCEVTVFIEQQVIDELITKINDELTALKDKKESDYTPESWKEYKKALEAATNAAKDEKATKADLEKVLENLQAAAAKLQKKAPESETPSTDKQPETPSTDKKPETPSTDSKNPTVGTEAKVGKGIYRVTNAKKKTVVLVKPRKTNNTSFNVPKSVKLANGRYKVVGIEKNAFKNNRKLKKVVIGSQVTKIGANAFSGAKNLKTITIKSKSLKSVGKNAFKGIHKNCKIKVPAKKLNSYKKLLSKKGQKNSVKITK</sequence>
<dbReference type="Pfam" id="PF00754">
    <property type="entry name" value="F5_F8_type_C"/>
    <property type="match status" value="1"/>
</dbReference>
<dbReference type="InterPro" id="IPR032675">
    <property type="entry name" value="LRR_dom_sf"/>
</dbReference>